<dbReference type="InterPro" id="IPR010982">
    <property type="entry name" value="Lambda_DNA-bd_dom_sf"/>
</dbReference>
<dbReference type="EMBL" id="JBHTIR010000275">
    <property type="protein sequence ID" value="MFD0851190.1"/>
    <property type="molecule type" value="Genomic_DNA"/>
</dbReference>
<organism evidence="2 3">
    <name type="scientific">Actinomadura adrarensis</name>
    <dbReference type="NCBI Taxonomy" id="1819600"/>
    <lineage>
        <taxon>Bacteria</taxon>
        <taxon>Bacillati</taxon>
        <taxon>Actinomycetota</taxon>
        <taxon>Actinomycetes</taxon>
        <taxon>Streptosporangiales</taxon>
        <taxon>Thermomonosporaceae</taxon>
        <taxon>Actinomadura</taxon>
    </lineage>
</organism>
<dbReference type="CDD" id="cd00093">
    <property type="entry name" value="HTH_XRE"/>
    <property type="match status" value="1"/>
</dbReference>
<evidence type="ECO:0000313" key="3">
    <source>
        <dbReference type="Proteomes" id="UP001597083"/>
    </source>
</evidence>
<keyword evidence="3" id="KW-1185">Reference proteome</keyword>
<dbReference type="InterPro" id="IPR001387">
    <property type="entry name" value="Cro/C1-type_HTH"/>
</dbReference>
<dbReference type="InterPro" id="IPR043917">
    <property type="entry name" value="DUF5753"/>
</dbReference>
<proteinExistence type="predicted"/>
<dbReference type="Proteomes" id="UP001597083">
    <property type="component" value="Unassembled WGS sequence"/>
</dbReference>
<evidence type="ECO:0000313" key="2">
    <source>
        <dbReference type="EMBL" id="MFD0851190.1"/>
    </source>
</evidence>
<accession>A0ABW3CB75</accession>
<gene>
    <name evidence="2" type="ORF">ACFQ07_03115</name>
</gene>
<dbReference type="SUPFAM" id="SSF47413">
    <property type="entry name" value="lambda repressor-like DNA-binding domains"/>
    <property type="match status" value="1"/>
</dbReference>
<protein>
    <submittedName>
        <fullName evidence="2">Scr1 family TA system antitoxin-like transcriptional regulator</fullName>
    </submittedName>
</protein>
<comment type="caution">
    <text evidence="2">The sequence shown here is derived from an EMBL/GenBank/DDBJ whole genome shotgun (WGS) entry which is preliminary data.</text>
</comment>
<dbReference type="SMART" id="SM00530">
    <property type="entry name" value="HTH_XRE"/>
    <property type="match status" value="1"/>
</dbReference>
<dbReference type="Pfam" id="PF13560">
    <property type="entry name" value="HTH_31"/>
    <property type="match status" value="1"/>
</dbReference>
<reference evidence="3" key="1">
    <citation type="journal article" date="2019" name="Int. J. Syst. Evol. Microbiol.">
        <title>The Global Catalogue of Microorganisms (GCM) 10K type strain sequencing project: providing services to taxonomists for standard genome sequencing and annotation.</title>
        <authorList>
            <consortium name="The Broad Institute Genomics Platform"/>
            <consortium name="The Broad Institute Genome Sequencing Center for Infectious Disease"/>
            <person name="Wu L."/>
            <person name="Ma J."/>
        </authorList>
    </citation>
    <scope>NUCLEOTIDE SEQUENCE [LARGE SCALE GENOMIC DNA]</scope>
    <source>
        <strain evidence="3">JCM 31696</strain>
    </source>
</reference>
<dbReference type="Pfam" id="PF19054">
    <property type="entry name" value="DUF5753"/>
    <property type="match status" value="1"/>
</dbReference>
<name>A0ABW3CB75_9ACTN</name>
<dbReference type="Gene3D" id="1.10.260.40">
    <property type="entry name" value="lambda repressor-like DNA-binding domains"/>
    <property type="match status" value="1"/>
</dbReference>
<evidence type="ECO:0000259" key="1">
    <source>
        <dbReference type="SMART" id="SM00530"/>
    </source>
</evidence>
<sequence length="269" mass="29939">MGQEPKKLTPSKSAKDRFGSEVRRYRDLEGISIAALAHKIPYSASYIGDVERGDSGCVREFAEACDGALNTREALQHLWDALFATAGSPVPEWFTTWPKIVDDAILLRVYDPIVVYGMLQTPEYAAAVLFDDQAKIEDRLARQAILTKANVPRLVYVLPEWVLYHDIGGPEVMTAQLERLCEAASPRLTIQVVPNGQPHQGNQGRFTLATLPNGAEFAYTEMAVRGMILGSPDDLALLRDQFESIRSHALPSGMSIDLIKRTVEERWKI</sequence>
<feature type="domain" description="HTH cro/C1-type" evidence="1">
    <location>
        <begin position="21"/>
        <end position="76"/>
    </location>
</feature>